<feature type="active site" evidence="8">
    <location>
        <position position="353"/>
    </location>
</feature>
<comment type="caution">
    <text evidence="10">The sequence shown here is derived from an EMBL/GenBank/DDBJ whole genome shotgun (WGS) entry which is preliminary data.</text>
</comment>
<feature type="binding site" evidence="8">
    <location>
        <position position="272"/>
    </location>
    <ligand>
        <name>Mn(2+)</name>
        <dbReference type="ChEBI" id="CHEBI:29035"/>
        <label>1</label>
    </ligand>
</feature>
<dbReference type="PROSITE" id="PS00631">
    <property type="entry name" value="CYTOSOL_AP"/>
    <property type="match status" value="1"/>
</dbReference>
<dbReference type="GO" id="GO:0005737">
    <property type="term" value="C:cytoplasm"/>
    <property type="evidence" value="ECO:0007669"/>
    <property type="project" value="UniProtKB-SubCell"/>
</dbReference>
<reference evidence="10" key="1">
    <citation type="submission" date="2006-04" db="EMBL/GenBank/DDBJ databases">
        <authorList>
            <person name="Seshadri R."/>
            <person name="Federici B.A."/>
        </authorList>
    </citation>
    <scope>NUCLEOTIDE SEQUENCE [LARGE SCALE GENOMIC DNA]</scope>
</reference>
<feature type="binding site" evidence="8">
    <location>
        <position position="272"/>
    </location>
    <ligand>
        <name>Mn(2+)</name>
        <dbReference type="ChEBI" id="CHEBI:29035"/>
        <label>2</label>
    </ligand>
</feature>
<keyword evidence="6 8" id="KW-0378">Hydrolase</keyword>
<evidence type="ECO:0000259" key="9">
    <source>
        <dbReference type="PROSITE" id="PS00631"/>
    </source>
</evidence>
<dbReference type="RefSeq" id="WP_006035847.1">
    <property type="nucleotide sequence ID" value="NZ_AAQJ02000001.1"/>
</dbReference>
<feature type="binding site" evidence="8">
    <location>
        <position position="351"/>
    </location>
    <ligand>
        <name>Mn(2+)</name>
        <dbReference type="ChEBI" id="CHEBI:29035"/>
        <label>1</label>
    </ligand>
</feature>
<dbReference type="Gene3D" id="3.40.220.10">
    <property type="entry name" value="Leucine Aminopeptidase, subunit E, domain 1"/>
    <property type="match status" value="1"/>
</dbReference>
<evidence type="ECO:0000256" key="4">
    <source>
        <dbReference type="ARBA" id="ARBA00022438"/>
    </source>
</evidence>
<dbReference type="GO" id="GO:0006508">
    <property type="term" value="P:proteolysis"/>
    <property type="evidence" value="ECO:0007669"/>
    <property type="project" value="UniProtKB-KW"/>
</dbReference>
<dbReference type="GO" id="GO:0070006">
    <property type="term" value="F:metalloaminopeptidase activity"/>
    <property type="evidence" value="ECO:0007669"/>
    <property type="project" value="InterPro"/>
</dbReference>
<dbReference type="Pfam" id="PF00883">
    <property type="entry name" value="Peptidase_M17"/>
    <property type="match status" value="1"/>
</dbReference>
<dbReference type="EMBL" id="AAQJ02000001">
    <property type="protein sequence ID" value="EDP46882.1"/>
    <property type="molecule type" value="Genomic_DNA"/>
</dbReference>
<keyword evidence="4 8" id="KW-0031">Aminopeptidase</keyword>
<dbReference type="PANTHER" id="PTHR11963:SF23">
    <property type="entry name" value="CYTOSOL AMINOPEPTIDASE"/>
    <property type="match status" value="1"/>
</dbReference>
<dbReference type="HAMAP" id="MF_00181">
    <property type="entry name" value="Cytosol_peptidase_M17"/>
    <property type="match status" value="1"/>
</dbReference>
<comment type="cofactor">
    <cofactor evidence="8">
        <name>Mn(2+)</name>
        <dbReference type="ChEBI" id="CHEBI:29035"/>
    </cofactor>
    <text evidence="8">Binds 2 manganese ions per subunit.</text>
</comment>
<evidence type="ECO:0000256" key="2">
    <source>
        <dbReference type="ARBA" id="ARBA00000967"/>
    </source>
</evidence>
<evidence type="ECO:0000313" key="11">
    <source>
        <dbReference type="Proteomes" id="UP000054075"/>
    </source>
</evidence>
<feature type="active site" evidence="8">
    <location>
        <position position="279"/>
    </location>
</feature>
<feature type="binding site" evidence="8">
    <location>
        <position position="267"/>
    </location>
    <ligand>
        <name>Mn(2+)</name>
        <dbReference type="ChEBI" id="CHEBI:29035"/>
        <label>2</label>
    </ligand>
</feature>
<sequence>MQYTIESVDLVKHNSDCLIVAVFQDKRLSRTAQWFDHQSQGYIQKILEKGDLQEECGKTLLLYNIPEIPATRMLLVYCGKGFDLSLFDFRKMISGMACALKMIQAEQITSFLTDISVKSSDLDRQIRQSIELIEDCFYCFDELKTDKNNKSVPLSKRFIFNVPLQEVAKISSETIKHAIAITEGIKLTKDLANLPANWCTPQMMAEQAKKLAHEAGLRIHVLEEDAIKKEGMGGLLAVAQGSEEPVQFITLEYLGAEKQKPIVLVGKGVTFDAGGICLKPALGMEEMKYDMSGAAAVLGVLKTIAQLELPIHVVGIIPLTENLPSGRAVKPGDVVKTLAGLNVEVINTDAEGRLILADALTYSERFNPAAVIDMATLTGAIIVTLGTVATGMMSNTTELALEIEKAGQESQDRVWPLPLWDDYQEQINSNVADVSNVGIGGGKSITAACFLSRFTKKLNWAHLDIAGTAWKSGPEKTATGRPVSLIVQFLLNRCKNNNSE</sequence>
<keyword evidence="7 8" id="KW-0464">Manganese</keyword>
<organism evidence="10 11">
    <name type="scientific">Rickettsiella grylli</name>
    <dbReference type="NCBI Taxonomy" id="59196"/>
    <lineage>
        <taxon>Bacteria</taxon>
        <taxon>Pseudomonadati</taxon>
        <taxon>Pseudomonadota</taxon>
        <taxon>Gammaproteobacteria</taxon>
        <taxon>Legionellales</taxon>
        <taxon>Coxiellaceae</taxon>
        <taxon>Rickettsiella</taxon>
    </lineage>
</organism>
<dbReference type="GO" id="GO:0030145">
    <property type="term" value="F:manganese ion binding"/>
    <property type="evidence" value="ECO:0007669"/>
    <property type="project" value="UniProtKB-UniRule"/>
</dbReference>
<dbReference type="Pfam" id="PF02789">
    <property type="entry name" value="Peptidase_M17_N"/>
    <property type="match status" value="1"/>
</dbReference>
<dbReference type="PRINTS" id="PR00481">
    <property type="entry name" value="LAMNOPPTDASE"/>
</dbReference>
<comment type="subcellular location">
    <subcellularLocation>
        <location evidence="8">Cytoplasm</location>
    </subcellularLocation>
</comment>
<dbReference type="PANTHER" id="PTHR11963">
    <property type="entry name" value="LEUCINE AMINOPEPTIDASE-RELATED"/>
    <property type="match status" value="1"/>
</dbReference>
<dbReference type="Gene3D" id="3.40.630.10">
    <property type="entry name" value="Zn peptidases"/>
    <property type="match status" value="1"/>
</dbReference>
<dbReference type="NCBIfam" id="NF002074">
    <property type="entry name" value="PRK00913.1-4"/>
    <property type="match status" value="1"/>
</dbReference>
<evidence type="ECO:0000256" key="8">
    <source>
        <dbReference type="HAMAP-Rule" id="MF_00181"/>
    </source>
</evidence>
<dbReference type="InterPro" id="IPR011356">
    <property type="entry name" value="Leucine_aapep/pepB"/>
</dbReference>
<reference evidence="10" key="2">
    <citation type="submission" date="2007-10" db="EMBL/GenBank/DDBJ databases">
        <authorList>
            <person name="Myers G.S."/>
        </authorList>
    </citation>
    <scope>NUCLEOTIDE SEQUENCE [LARGE SCALE GENOMIC DNA]</scope>
</reference>
<keyword evidence="5 8" id="KW-0645">Protease</keyword>
<keyword evidence="11" id="KW-1185">Reference proteome</keyword>
<accession>A8PNZ4</accession>
<dbReference type="SUPFAM" id="SSF52949">
    <property type="entry name" value="Macro domain-like"/>
    <property type="match status" value="1"/>
</dbReference>
<dbReference type="MEROPS" id="M17.003"/>
<evidence type="ECO:0000256" key="3">
    <source>
        <dbReference type="ARBA" id="ARBA00009528"/>
    </source>
</evidence>
<dbReference type="CDD" id="cd00433">
    <property type="entry name" value="Peptidase_M17"/>
    <property type="match status" value="1"/>
</dbReference>
<proteinExistence type="inferred from homology"/>
<dbReference type="AlphaFoldDB" id="A8PNZ4"/>
<dbReference type="InterPro" id="IPR023042">
    <property type="entry name" value="Peptidase_M17_leu_NH2_pept"/>
</dbReference>
<dbReference type="InterPro" id="IPR000819">
    <property type="entry name" value="Peptidase_M17_C"/>
</dbReference>
<keyword evidence="8" id="KW-0963">Cytoplasm</keyword>
<dbReference type="eggNOG" id="COG0260">
    <property type="taxonomic scope" value="Bacteria"/>
</dbReference>
<evidence type="ECO:0000256" key="5">
    <source>
        <dbReference type="ARBA" id="ARBA00022670"/>
    </source>
</evidence>
<comment type="function">
    <text evidence="8">Presumably involved in the processing and regular turnover of intracellular proteins. Catalyzes the removal of unsubstituted N-terminal amino acids from various peptides.</text>
</comment>
<protein>
    <recommendedName>
        <fullName evidence="8">Probable cytosol aminopeptidase</fullName>
        <ecNumber evidence="8">3.4.11.1</ecNumber>
    </recommendedName>
    <alternativeName>
        <fullName evidence="8">Leucine aminopeptidase</fullName>
        <shortName evidence="8">LAP</shortName>
        <ecNumber evidence="8">3.4.11.10</ecNumber>
    </alternativeName>
    <alternativeName>
        <fullName evidence="8">Leucyl aminopeptidase</fullName>
    </alternativeName>
</protein>
<evidence type="ECO:0000256" key="6">
    <source>
        <dbReference type="ARBA" id="ARBA00022801"/>
    </source>
</evidence>
<keyword evidence="8" id="KW-0479">Metal-binding</keyword>
<dbReference type="InterPro" id="IPR008283">
    <property type="entry name" value="Peptidase_M17_N"/>
</dbReference>
<feature type="domain" description="Cytosol aminopeptidase" evidence="9">
    <location>
        <begin position="347"/>
        <end position="354"/>
    </location>
</feature>
<gene>
    <name evidence="8" type="primary">pepA</name>
    <name evidence="10" type="ORF">RICGR_1158</name>
</gene>
<comment type="similarity">
    <text evidence="3 8">Belongs to the peptidase M17 family.</text>
</comment>
<dbReference type="EC" id="3.4.11.10" evidence="8"/>
<dbReference type="EC" id="3.4.11.1" evidence="8"/>
<comment type="catalytic activity">
    <reaction evidence="1 8">
        <text>Release of an N-terminal amino acid, Xaa-|-Yaa-, in which Xaa is preferably Leu, but may be other amino acids including Pro although not Arg or Lys, and Yaa may be Pro. Amino acid amides and methyl esters are also readily hydrolyzed, but rates on arylamides are exceedingly low.</text>
        <dbReference type="EC" id="3.4.11.1"/>
    </reaction>
</comment>
<dbReference type="OrthoDB" id="9809354at2"/>
<comment type="catalytic activity">
    <reaction evidence="2 8">
        <text>Release of an N-terminal amino acid, preferentially leucine, but not glutamic or aspartic acids.</text>
        <dbReference type="EC" id="3.4.11.10"/>
    </reaction>
</comment>
<feature type="binding site" evidence="8">
    <location>
        <position position="351"/>
    </location>
    <ligand>
        <name>Mn(2+)</name>
        <dbReference type="ChEBI" id="CHEBI:29035"/>
        <label>2</label>
    </ligand>
</feature>
<dbReference type="Proteomes" id="UP000054075">
    <property type="component" value="Unassembled WGS sequence"/>
</dbReference>
<name>A8PNZ4_9COXI</name>
<feature type="binding site" evidence="8">
    <location>
        <position position="290"/>
    </location>
    <ligand>
        <name>Mn(2+)</name>
        <dbReference type="ChEBI" id="CHEBI:29035"/>
        <label>2</label>
    </ligand>
</feature>
<dbReference type="SUPFAM" id="SSF53187">
    <property type="entry name" value="Zn-dependent exopeptidases"/>
    <property type="match status" value="1"/>
</dbReference>
<dbReference type="InterPro" id="IPR043472">
    <property type="entry name" value="Macro_dom-like"/>
</dbReference>
<feature type="binding site" evidence="8">
    <location>
        <position position="349"/>
    </location>
    <ligand>
        <name>Mn(2+)</name>
        <dbReference type="ChEBI" id="CHEBI:29035"/>
        <label>1</label>
    </ligand>
</feature>
<evidence type="ECO:0000256" key="1">
    <source>
        <dbReference type="ARBA" id="ARBA00000135"/>
    </source>
</evidence>
<dbReference type="STRING" id="59196.RICGR_1158"/>
<evidence type="ECO:0000256" key="7">
    <source>
        <dbReference type="ARBA" id="ARBA00023211"/>
    </source>
</evidence>
<evidence type="ECO:0000313" key="10">
    <source>
        <dbReference type="EMBL" id="EDP46882.1"/>
    </source>
</evidence>